<keyword evidence="2" id="KW-1185">Reference proteome</keyword>
<proteinExistence type="predicted"/>
<evidence type="ECO:0000313" key="2">
    <source>
        <dbReference type="Proteomes" id="UP000646827"/>
    </source>
</evidence>
<dbReference type="EMBL" id="JAEPRB010000062">
    <property type="protein sequence ID" value="KAG2223401.1"/>
    <property type="molecule type" value="Genomic_DNA"/>
</dbReference>
<protein>
    <recommendedName>
        <fullName evidence="3">Required for respiratory growth protein 8, mitochondrial</fullName>
    </recommendedName>
</protein>
<reference evidence="1 2" key="1">
    <citation type="submission" date="2020-12" db="EMBL/GenBank/DDBJ databases">
        <title>Metabolic potential, ecology and presence of endohyphal bacteria is reflected in genomic diversity of Mucoromycotina.</title>
        <authorList>
            <person name="Muszewska A."/>
            <person name="Okrasinska A."/>
            <person name="Steczkiewicz K."/>
            <person name="Drgas O."/>
            <person name="Orlowska M."/>
            <person name="Perlinska-Lenart U."/>
            <person name="Aleksandrzak-Piekarczyk T."/>
            <person name="Szatraj K."/>
            <person name="Zielenkiewicz U."/>
            <person name="Pilsyk S."/>
            <person name="Malc E."/>
            <person name="Mieczkowski P."/>
            <person name="Kruszewska J.S."/>
            <person name="Biernat P."/>
            <person name="Pawlowska J."/>
        </authorList>
    </citation>
    <scope>NUCLEOTIDE SEQUENCE [LARGE SCALE GENOMIC DNA]</scope>
    <source>
        <strain evidence="1 2">CBS 142.35</strain>
    </source>
</reference>
<dbReference type="Proteomes" id="UP000646827">
    <property type="component" value="Unassembled WGS sequence"/>
</dbReference>
<comment type="caution">
    <text evidence="1">The sequence shown here is derived from an EMBL/GenBank/DDBJ whole genome shotgun (WGS) entry which is preliminary data.</text>
</comment>
<dbReference type="AlphaFoldDB" id="A0A8H7VHR5"/>
<organism evidence="1 2">
    <name type="scientific">Circinella minor</name>
    <dbReference type="NCBI Taxonomy" id="1195481"/>
    <lineage>
        <taxon>Eukaryota</taxon>
        <taxon>Fungi</taxon>
        <taxon>Fungi incertae sedis</taxon>
        <taxon>Mucoromycota</taxon>
        <taxon>Mucoromycotina</taxon>
        <taxon>Mucoromycetes</taxon>
        <taxon>Mucorales</taxon>
        <taxon>Lichtheimiaceae</taxon>
        <taxon>Circinella</taxon>
    </lineage>
</organism>
<evidence type="ECO:0008006" key="3">
    <source>
        <dbReference type="Google" id="ProtNLM"/>
    </source>
</evidence>
<accession>A0A8H7VHR5</accession>
<name>A0A8H7VHR5_9FUNG</name>
<gene>
    <name evidence="1" type="ORF">INT45_002896</name>
</gene>
<dbReference type="OrthoDB" id="3363286at2759"/>
<sequence>MISPKNIKIGQRIDKLAQKLKSAPLQKAKRPSISQKKQNAIPKTLQEKVMASPYATILASPLRLCGYQRRMFPSKMLLRFGLMRNPKKDEILPVSEVTNTKPNGPNDHKHYVRLRRPILDDLSQKGSKAIFLGKTEFQKDTMNIVRRESVNNVQKKYNTLLLSSSQYKQLIRLENDLWKPLSSNDIDEHYHCILISSSDENVPFYQSHRIENRQGVIPCYNISRLWKDSIEKDIAYGLVQLPINVELAVALYRCRELF</sequence>
<evidence type="ECO:0000313" key="1">
    <source>
        <dbReference type="EMBL" id="KAG2223401.1"/>
    </source>
</evidence>